<feature type="domain" description="Carbohydrate kinase FGGY N-terminal" evidence="5">
    <location>
        <begin position="3"/>
        <end position="238"/>
    </location>
</feature>
<evidence type="ECO:0000313" key="8">
    <source>
        <dbReference type="Proteomes" id="UP000596977"/>
    </source>
</evidence>
<keyword evidence="8" id="KW-1185">Reference proteome</keyword>
<dbReference type="InterPro" id="IPR018485">
    <property type="entry name" value="FGGY_C"/>
</dbReference>
<evidence type="ECO:0000256" key="2">
    <source>
        <dbReference type="ARBA" id="ARBA00022679"/>
    </source>
</evidence>
<dbReference type="Proteomes" id="UP000596977">
    <property type="component" value="Unassembled WGS sequence"/>
</dbReference>
<gene>
    <name evidence="7" type="ORF">GCM10011499_10250</name>
</gene>
<dbReference type="InterPro" id="IPR000577">
    <property type="entry name" value="Carb_kinase_FGGY"/>
</dbReference>
<dbReference type="AlphaFoldDB" id="A0A916R784"/>
<evidence type="ECO:0000256" key="3">
    <source>
        <dbReference type="ARBA" id="ARBA00022777"/>
    </source>
</evidence>
<comment type="similarity">
    <text evidence="1 4">Belongs to the FGGY kinase family.</text>
</comment>
<comment type="caution">
    <text evidence="7">The sequence shown here is derived from an EMBL/GenBank/DDBJ whole genome shotgun (WGS) entry which is preliminary data.</text>
</comment>
<evidence type="ECO:0000256" key="4">
    <source>
        <dbReference type="RuleBase" id="RU003733"/>
    </source>
</evidence>
<sequence length="482" mass="50907">MTILVLDIGSSSLKAALYSIGGVLLDRADAAYAKAMSDHRQNPDDWWQAVIAAIGKMSEKPTSAVVLTGTMENLIPVDLHARPTMNAILYSDPVGEPFFAQHAEELERRNAIATLGNAPEPLMTAFKAMALRATDPDAFANARYFLPGAKDAIVYRLTGRAVTDPVTATTTGLMDFERRDWSSDLLAFFGLSRDQLPEIMPADAIVGYLEQRAATEIGLATGLPVINGCGDAGATTLGSGARSNGDTSLHLGTTGWVARVLEESPGQRSGNFYRLAHPISKQTIAIAPILSAGAAIRWAHTALNLDPARAEALALEADSDPSDVVFLPYLSGERSPFLDLDVRAGFVGISANAGPGDLYRSVLEGVGLAISANLDLLGHGTGEVSLVGGGALSPLWSQIIADLLGRPLNVPADPVAATALGGWQIGCAALGIDAIGQQAPHIVEPRTDRLNRSERLKKIFDAATRHARSLASADRKLEQPEP</sequence>
<dbReference type="InterPro" id="IPR050406">
    <property type="entry name" value="FGGY_Carb_Kinase"/>
</dbReference>
<evidence type="ECO:0000313" key="7">
    <source>
        <dbReference type="EMBL" id="GGA42669.1"/>
    </source>
</evidence>
<feature type="domain" description="Carbohydrate kinase FGGY C-terminal" evidence="6">
    <location>
        <begin position="291"/>
        <end position="429"/>
    </location>
</feature>
<dbReference type="GO" id="GO:0016301">
    <property type="term" value="F:kinase activity"/>
    <property type="evidence" value="ECO:0007669"/>
    <property type="project" value="UniProtKB-KW"/>
</dbReference>
<keyword evidence="2 4" id="KW-0808">Transferase</keyword>
<dbReference type="SUPFAM" id="SSF53067">
    <property type="entry name" value="Actin-like ATPase domain"/>
    <property type="match status" value="2"/>
</dbReference>
<dbReference type="OrthoDB" id="9805576at2"/>
<dbReference type="PANTHER" id="PTHR43095">
    <property type="entry name" value="SUGAR KINASE"/>
    <property type="match status" value="1"/>
</dbReference>
<evidence type="ECO:0000259" key="6">
    <source>
        <dbReference type="Pfam" id="PF02782"/>
    </source>
</evidence>
<dbReference type="Pfam" id="PF00370">
    <property type="entry name" value="FGGY_N"/>
    <property type="match status" value="1"/>
</dbReference>
<proteinExistence type="inferred from homology"/>
<dbReference type="InterPro" id="IPR018483">
    <property type="entry name" value="Carb_kinase_FGGY_CS"/>
</dbReference>
<keyword evidence="3 4" id="KW-0418">Kinase</keyword>
<accession>A0A916R784</accession>
<organism evidence="7 8">
    <name type="scientific">Pelagibacterium lentulum</name>
    <dbReference type="NCBI Taxonomy" id="2029865"/>
    <lineage>
        <taxon>Bacteria</taxon>
        <taxon>Pseudomonadati</taxon>
        <taxon>Pseudomonadota</taxon>
        <taxon>Alphaproteobacteria</taxon>
        <taxon>Hyphomicrobiales</taxon>
        <taxon>Devosiaceae</taxon>
        <taxon>Pelagibacterium</taxon>
    </lineage>
</organism>
<dbReference type="RefSeq" id="WP_127072620.1">
    <property type="nucleotide sequence ID" value="NZ_BMKB01000002.1"/>
</dbReference>
<name>A0A916R784_9HYPH</name>
<dbReference type="CDD" id="cd07805">
    <property type="entry name" value="ASKHA_NBD_FGGY_CvXK-like"/>
    <property type="match status" value="1"/>
</dbReference>
<dbReference type="PROSITE" id="PS00445">
    <property type="entry name" value="FGGY_KINASES_2"/>
    <property type="match status" value="1"/>
</dbReference>
<dbReference type="Gene3D" id="3.30.420.40">
    <property type="match status" value="2"/>
</dbReference>
<dbReference type="InterPro" id="IPR018484">
    <property type="entry name" value="FGGY_N"/>
</dbReference>
<dbReference type="GO" id="GO:0005975">
    <property type="term" value="P:carbohydrate metabolic process"/>
    <property type="evidence" value="ECO:0007669"/>
    <property type="project" value="InterPro"/>
</dbReference>
<dbReference type="EMBL" id="BMKB01000002">
    <property type="protein sequence ID" value="GGA42669.1"/>
    <property type="molecule type" value="Genomic_DNA"/>
</dbReference>
<evidence type="ECO:0000256" key="1">
    <source>
        <dbReference type="ARBA" id="ARBA00009156"/>
    </source>
</evidence>
<dbReference type="GO" id="GO:0016773">
    <property type="term" value="F:phosphotransferase activity, alcohol group as acceptor"/>
    <property type="evidence" value="ECO:0007669"/>
    <property type="project" value="InterPro"/>
</dbReference>
<protein>
    <submittedName>
        <fullName evidence="7">Gluconate kinase</fullName>
    </submittedName>
</protein>
<dbReference type="InterPro" id="IPR043129">
    <property type="entry name" value="ATPase_NBD"/>
</dbReference>
<reference evidence="7 8" key="1">
    <citation type="journal article" date="2014" name="Int. J. Syst. Evol. Microbiol.">
        <title>Complete genome sequence of Corynebacterium casei LMG S-19264T (=DSM 44701T), isolated from a smear-ripened cheese.</title>
        <authorList>
            <consortium name="US DOE Joint Genome Institute (JGI-PGF)"/>
            <person name="Walter F."/>
            <person name="Albersmeier A."/>
            <person name="Kalinowski J."/>
            <person name="Ruckert C."/>
        </authorList>
    </citation>
    <scope>NUCLEOTIDE SEQUENCE [LARGE SCALE GENOMIC DNA]</scope>
    <source>
        <strain evidence="7 8">CGMCC 1.15896</strain>
    </source>
</reference>
<dbReference type="PIRSF" id="PIRSF000538">
    <property type="entry name" value="GlpK"/>
    <property type="match status" value="1"/>
</dbReference>
<dbReference type="Pfam" id="PF02782">
    <property type="entry name" value="FGGY_C"/>
    <property type="match status" value="1"/>
</dbReference>
<dbReference type="PANTHER" id="PTHR43095:SF5">
    <property type="entry name" value="XYLULOSE KINASE"/>
    <property type="match status" value="1"/>
</dbReference>
<evidence type="ECO:0000259" key="5">
    <source>
        <dbReference type="Pfam" id="PF00370"/>
    </source>
</evidence>